<feature type="transmembrane region" description="Helical" evidence="7">
    <location>
        <begin position="417"/>
        <end position="437"/>
    </location>
</feature>
<feature type="transmembrane region" description="Helical" evidence="7">
    <location>
        <begin position="272"/>
        <end position="297"/>
    </location>
</feature>
<dbReference type="InterPro" id="IPR002528">
    <property type="entry name" value="MATE_fam"/>
</dbReference>
<feature type="transmembrane region" description="Helical" evidence="7">
    <location>
        <begin position="359"/>
        <end position="378"/>
    </location>
</feature>
<dbReference type="PANTHER" id="PTHR43549:SF2">
    <property type="entry name" value="MULTIDRUG RESISTANCE PROTEIN NORM-RELATED"/>
    <property type="match status" value="1"/>
</dbReference>
<dbReference type="InterPro" id="IPR003594">
    <property type="entry name" value="HATPase_dom"/>
</dbReference>
<dbReference type="Proteomes" id="UP000214760">
    <property type="component" value="Unassembled WGS sequence"/>
</dbReference>
<feature type="transmembrane region" description="Helical" evidence="7">
    <location>
        <begin position="93"/>
        <end position="119"/>
    </location>
</feature>
<keyword evidence="5 7" id="KW-1133">Transmembrane helix</keyword>
<dbReference type="InterPro" id="IPR036890">
    <property type="entry name" value="HATPase_C_sf"/>
</dbReference>
<comment type="subcellular location">
    <subcellularLocation>
        <location evidence="1">Cell membrane</location>
        <topology evidence="1">Multi-pass membrane protein</topology>
    </subcellularLocation>
</comment>
<evidence type="ECO:0000256" key="6">
    <source>
        <dbReference type="ARBA" id="ARBA00023136"/>
    </source>
</evidence>
<feature type="domain" description="Histidine kinase/HSP90-like ATPase" evidence="8">
    <location>
        <begin position="499"/>
        <end position="586"/>
    </location>
</feature>
<dbReference type="Gene3D" id="3.30.565.10">
    <property type="entry name" value="Histidine kinase-like ATPase, C-terminal domain"/>
    <property type="match status" value="1"/>
</dbReference>
<evidence type="ECO:0000256" key="1">
    <source>
        <dbReference type="ARBA" id="ARBA00004651"/>
    </source>
</evidence>
<dbReference type="CDD" id="cd16936">
    <property type="entry name" value="HATPase_RsbW-like"/>
    <property type="match status" value="1"/>
</dbReference>
<dbReference type="InterPro" id="IPR052031">
    <property type="entry name" value="Membrane_Transporter-Flippase"/>
</dbReference>
<dbReference type="RefSeq" id="WP_031472345.1">
    <property type="nucleotide sequence ID" value="NZ_FOZC01000006.1"/>
</dbReference>
<feature type="transmembrane region" description="Helical" evidence="7">
    <location>
        <begin position="61"/>
        <end position="81"/>
    </location>
</feature>
<protein>
    <submittedName>
        <fullName evidence="9">Na+-driven multidrug efflux pump</fullName>
    </submittedName>
</protein>
<evidence type="ECO:0000256" key="7">
    <source>
        <dbReference type="SAM" id="Phobius"/>
    </source>
</evidence>
<organism evidence="9">
    <name type="scientific">[Clostridium] aminophilum</name>
    <dbReference type="NCBI Taxonomy" id="1526"/>
    <lineage>
        <taxon>Bacteria</taxon>
        <taxon>Bacillati</taxon>
        <taxon>Bacillota</taxon>
        <taxon>Clostridia</taxon>
        <taxon>Lachnospirales</taxon>
        <taxon>Lachnospiraceae</taxon>
    </lineage>
</organism>
<feature type="transmembrane region" description="Helical" evidence="7">
    <location>
        <begin position="245"/>
        <end position="266"/>
    </location>
</feature>
<feature type="transmembrane region" description="Helical" evidence="7">
    <location>
        <begin position="390"/>
        <end position="411"/>
    </location>
</feature>
<accession>A0A1I6J7G2</accession>
<evidence type="ECO:0000313" key="9">
    <source>
        <dbReference type="EMBL" id="SFR74913.1"/>
    </source>
</evidence>
<reference evidence="9" key="1">
    <citation type="submission" date="2016-10" db="EMBL/GenBank/DDBJ databases">
        <authorList>
            <person name="de Groot N.N."/>
        </authorList>
    </citation>
    <scope>NUCLEOTIDE SEQUENCE [LARGE SCALE GENOMIC DNA]</scope>
    <source>
        <strain evidence="9">F</strain>
    </source>
</reference>
<dbReference type="Pfam" id="PF01554">
    <property type="entry name" value="MatE"/>
    <property type="match status" value="2"/>
</dbReference>
<proteinExistence type="predicted"/>
<dbReference type="Pfam" id="PF13581">
    <property type="entry name" value="HATPase_c_2"/>
    <property type="match status" value="1"/>
</dbReference>
<dbReference type="GO" id="GO:0015297">
    <property type="term" value="F:antiporter activity"/>
    <property type="evidence" value="ECO:0007669"/>
    <property type="project" value="InterPro"/>
</dbReference>
<feature type="transmembrane region" description="Helical" evidence="7">
    <location>
        <begin position="139"/>
        <end position="159"/>
    </location>
</feature>
<keyword evidence="4 7" id="KW-0812">Transmembrane</keyword>
<feature type="transmembrane region" description="Helical" evidence="7">
    <location>
        <begin position="318"/>
        <end position="339"/>
    </location>
</feature>
<dbReference type="GO" id="GO:0005886">
    <property type="term" value="C:plasma membrane"/>
    <property type="evidence" value="ECO:0007669"/>
    <property type="project" value="UniProtKB-SubCell"/>
</dbReference>
<keyword evidence="3" id="KW-1003">Cell membrane</keyword>
<evidence type="ECO:0000259" key="8">
    <source>
        <dbReference type="Pfam" id="PF13581"/>
    </source>
</evidence>
<evidence type="ECO:0000256" key="4">
    <source>
        <dbReference type="ARBA" id="ARBA00022692"/>
    </source>
</evidence>
<gene>
    <name evidence="9" type="ORF">SAMN02910262_01251</name>
</gene>
<keyword evidence="6 7" id="KW-0472">Membrane</keyword>
<feature type="transmembrane region" description="Helical" evidence="7">
    <location>
        <begin position="21"/>
        <end position="41"/>
    </location>
</feature>
<dbReference type="PANTHER" id="PTHR43549">
    <property type="entry name" value="MULTIDRUG RESISTANCE PROTEIN YPNP-RELATED"/>
    <property type="match status" value="1"/>
</dbReference>
<dbReference type="SUPFAM" id="SSF55874">
    <property type="entry name" value="ATPase domain of HSP90 chaperone/DNA topoisomerase II/histidine kinase"/>
    <property type="match status" value="1"/>
</dbReference>
<dbReference type="GO" id="GO:0042910">
    <property type="term" value="F:xenobiotic transmembrane transporter activity"/>
    <property type="evidence" value="ECO:0007669"/>
    <property type="project" value="InterPro"/>
</dbReference>
<sequence>MEHNRSDYQLLTRQFFRLLPYQILLIVLSSINEIISSLFAGNYVGREAMGALGLYAPFDEFVIAVSLMFVIGSQILCGKFMGRNEMEETGRIFSIDVLITTGFSAAAIFFLFMVILFGWTGILTPDPAMQKSLDRYICGVAVGLFPTVMGQQLTAFLSLENKMKYTSAASVAFLSVSLVLNYLFVVVFRMGEFGLGLAPSIGMWIFLMIELKPYFSRKTLFQLSFSGLKLSDVWRIMKTGFSGSVIDGYQAVLGFILNALIVMYVGSAGLSAYAATQAVMIMVGIIPFGMIQVARMLMSVSIGEEDRKSLTDVMRVGLFRCIPVITVIAALMILFAVPLTRLFYRDPSDPVFEMTVKGFRILPLLFPLSVFRMQFSCYAQTSGKDGLSHILAFLEGVASVAFFSAILIRPLGMSGIYWAYPLNGVVCFTVIVLYSCIQRKAFPRNLEQLMVIPEDFGAPEDARIDISVRSVDEVIRVSQTVIDFCLSRGIDRRTSFFSGLFLEEMASNVVEHGFTKDREHHSVDIRVVHKNDEVILRIKDDCVPFDPAERSEILDPADLVKGAGIRLVYQMAEEIEYQNILGLNVLTIHIEKKKRNGRSH</sequence>
<feature type="transmembrane region" description="Helical" evidence="7">
    <location>
        <begin position="171"/>
        <end position="191"/>
    </location>
</feature>
<dbReference type="EMBL" id="FOZC01000006">
    <property type="protein sequence ID" value="SFR74913.1"/>
    <property type="molecule type" value="Genomic_DNA"/>
</dbReference>
<evidence type="ECO:0000256" key="3">
    <source>
        <dbReference type="ARBA" id="ARBA00022475"/>
    </source>
</evidence>
<feature type="transmembrane region" description="Helical" evidence="7">
    <location>
        <begin position="197"/>
        <end position="215"/>
    </location>
</feature>
<evidence type="ECO:0000256" key="2">
    <source>
        <dbReference type="ARBA" id="ARBA00022448"/>
    </source>
</evidence>
<name>A0A1I6J7G2_9FIRM</name>
<evidence type="ECO:0000256" key="5">
    <source>
        <dbReference type="ARBA" id="ARBA00022989"/>
    </source>
</evidence>
<keyword evidence="2" id="KW-0813">Transport</keyword>
<dbReference type="AlphaFoldDB" id="A0A1I6J7G2"/>